<evidence type="ECO:0000313" key="7">
    <source>
        <dbReference type="EMBL" id="QDL56794.1"/>
    </source>
</evidence>
<keyword evidence="8" id="KW-1185">Reference proteome</keyword>
<organism evidence="7 8">
    <name type="scientific">Rhodoferax aquaticus</name>
    <dbReference type="NCBI Taxonomy" id="2527691"/>
    <lineage>
        <taxon>Bacteria</taxon>
        <taxon>Pseudomonadati</taxon>
        <taxon>Pseudomonadota</taxon>
        <taxon>Betaproteobacteria</taxon>
        <taxon>Burkholderiales</taxon>
        <taxon>Comamonadaceae</taxon>
        <taxon>Rhodoferax</taxon>
    </lineage>
</organism>
<evidence type="ECO:0000256" key="3">
    <source>
        <dbReference type="HAMAP-Rule" id="MF_02071"/>
    </source>
</evidence>
<evidence type="ECO:0000259" key="6">
    <source>
        <dbReference type="Pfam" id="PF03330"/>
    </source>
</evidence>
<comment type="function">
    <text evidence="3">Lytic transglycosylase with a strong preference for naked glycan strands that lack stem peptides.</text>
</comment>
<keyword evidence="2 3" id="KW-0961">Cell wall biogenesis/degradation</keyword>
<dbReference type="CDD" id="cd22268">
    <property type="entry name" value="DPBB_RlpA-like"/>
    <property type="match status" value="1"/>
</dbReference>
<feature type="domain" description="RlpA-like protein double-psi beta-barrel" evidence="6">
    <location>
        <begin position="77"/>
        <end position="165"/>
    </location>
</feature>
<dbReference type="InterPro" id="IPR036908">
    <property type="entry name" value="RlpA-like_sf"/>
</dbReference>
<evidence type="ECO:0000256" key="4">
    <source>
        <dbReference type="RuleBase" id="RU003495"/>
    </source>
</evidence>
<evidence type="ECO:0000313" key="8">
    <source>
        <dbReference type="Proteomes" id="UP000317365"/>
    </source>
</evidence>
<proteinExistence type="inferred from homology"/>
<accession>A0A515EVV6</accession>
<dbReference type="GO" id="GO:0071555">
    <property type="term" value="P:cell wall organization"/>
    <property type="evidence" value="ECO:0007669"/>
    <property type="project" value="UniProtKB-KW"/>
</dbReference>
<evidence type="ECO:0000256" key="5">
    <source>
        <dbReference type="SAM" id="MobiDB-lite"/>
    </source>
</evidence>
<dbReference type="EMBL" id="CP036282">
    <property type="protein sequence ID" value="QDL56794.1"/>
    <property type="molecule type" value="Genomic_DNA"/>
</dbReference>
<dbReference type="Gene3D" id="2.40.40.10">
    <property type="entry name" value="RlpA-like domain"/>
    <property type="match status" value="1"/>
</dbReference>
<dbReference type="HAMAP" id="MF_02071">
    <property type="entry name" value="RlpA"/>
    <property type="match status" value="1"/>
</dbReference>
<evidence type="ECO:0000256" key="1">
    <source>
        <dbReference type="ARBA" id="ARBA00023239"/>
    </source>
</evidence>
<name>A0A515EVV6_9BURK</name>
<comment type="similarity">
    <text evidence="3 4">Belongs to the RlpA family.</text>
</comment>
<dbReference type="NCBIfam" id="TIGR00413">
    <property type="entry name" value="rlpA"/>
    <property type="match status" value="1"/>
</dbReference>
<dbReference type="InterPro" id="IPR012997">
    <property type="entry name" value="RplA"/>
</dbReference>
<feature type="region of interest" description="Disordered" evidence="5">
    <location>
        <begin position="41"/>
        <end position="75"/>
    </location>
</feature>
<dbReference type="AlphaFoldDB" id="A0A515EVV6"/>
<dbReference type="InterPro" id="IPR034718">
    <property type="entry name" value="RlpA"/>
</dbReference>
<dbReference type="SUPFAM" id="SSF50685">
    <property type="entry name" value="Barwin-like endoglucanases"/>
    <property type="match status" value="1"/>
</dbReference>
<dbReference type="GO" id="GO:0008932">
    <property type="term" value="F:lytic endotransglycosylase activity"/>
    <property type="evidence" value="ECO:0007669"/>
    <property type="project" value="UniProtKB-UniRule"/>
</dbReference>
<evidence type="ECO:0000256" key="2">
    <source>
        <dbReference type="ARBA" id="ARBA00023316"/>
    </source>
</evidence>
<reference evidence="8" key="1">
    <citation type="submission" date="2019-02" db="EMBL/GenBank/DDBJ databases">
        <title>Complete genome sequence of Rhodoferax sp. Gr-4.</title>
        <authorList>
            <person name="Jin L."/>
        </authorList>
    </citation>
    <scope>NUCLEOTIDE SEQUENCE [LARGE SCALE GENOMIC DNA]</scope>
    <source>
        <strain evidence="8">Gr-4</strain>
    </source>
</reference>
<dbReference type="Proteomes" id="UP000317365">
    <property type="component" value="Chromosome"/>
</dbReference>
<dbReference type="PANTHER" id="PTHR34183:SF1">
    <property type="entry name" value="ENDOLYTIC PEPTIDOGLYCAN TRANSGLYCOSYLASE RLPA"/>
    <property type="match status" value="1"/>
</dbReference>
<dbReference type="GO" id="GO:0000270">
    <property type="term" value="P:peptidoglycan metabolic process"/>
    <property type="evidence" value="ECO:0007669"/>
    <property type="project" value="UniProtKB-UniRule"/>
</dbReference>
<dbReference type="EC" id="4.2.2.-" evidence="3"/>
<dbReference type="Pfam" id="PF03330">
    <property type="entry name" value="DPBB_1"/>
    <property type="match status" value="1"/>
</dbReference>
<dbReference type="PANTHER" id="PTHR34183">
    <property type="entry name" value="ENDOLYTIC PEPTIDOGLYCAN TRANSGLYCOSYLASE RLPA"/>
    <property type="match status" value="1"/>
</dbReference>
<reference evidence="8" key="2">
    <citation type="journal article" date="2020" name="Int. J. Syst. Evol. Microbiol.">
        <title>Genomic insights into a novel species Rhodoferax aquaticus sp. nov., isolated from freshwater.</title>
        <authorList>
            <person name="Li T."/>
            <person name="Zhuo Y."/>
            <person name="Jin C.Z."/>
            <person name="Wu X."/>
            <person name="Ko S.R."/>
            <person name="Jin F.J."/>
            <person name="Ahn C.Y."/>
            <person name="Oh H.M."/>
            <person name="Lee H.G."/>
            <person name="Jin L."/>
        </authorList>
    </citation>
    <scope>NUCLEOTIDE SEQUENCE [LARGE SCALE GENOMIC DNA]</scope>
    <source>
        <strain evidence="8">Gr-4</strain>
    </source>
</reference>
<dbReference type="InterPro" id="IPR009009">
    <property type="entry name" value="RlpA-like_DPBB"/>
</dbReference>
<dbReference type="KEGG" id="rhg:EXZ61_12425"/>
<sequence>MAILVGCATPPAPMPLPLPVPAATNFAPAPLAEALPAMPQAPVQAPMQTSAPAASDPGALPDEQPQAPLAADAPRKQQGLASWYGKKFHGRRTASGERFNASAFTAAHRTLPLHSYVRVRRVANGKEVVVRINDRGPFHQARLMDLSFAAAKKLGIVALGSAEVEIELLTEEDGRLLGNRATPSGLRR</sequence>
<keyword evidence="1 3" id="KW-0456">Lyase</keyword>
<gene>
    <name evidence="3" type="primary">rlpA</name>
    <name evidence="7" type="ORF">EXZ61_12425</name>
</gene>
<protein>
    <recommendedName>
        <fullName evidence="3">Endolytic peptidoglycan transglycosylase RlpA</fullName>
        <ecNumber evidence="3">4.2.2.-</ecNumber>
    </recommendedName>
</protein>